<proteinExistence type="predicted"/>
<evidence type="ECO:0000313" key="1">
    <source>
        <dbReference type="EMBL" id="RRT80822.1"/>
    </source>
</evidence>
<accession>A0A427AX43</accession>
<reference evidence="1 2" key="1">
    <citation type="journal article" date="2014" name="Agronomy (Basel)">
        <title>A Draft Genome Sequence for Ensete ventricosum, the Drought-Tolerant Tree Against Hunger.</title>
        <authorList>
            <person name="Harrison J."/>
            <person name="Moore K.A."/>
            <person name="Paszkiewicz K."/>
            <person name="Jones T."/>
            <person name="Grant M."/>
            <person name="Ambacheew D."/>
            <person name="Muzemil S."/>
            <person name="Studholme D.J."/>
        </authorList>
    </citation>
    <scope>NUCLEOTIDE SEQUENCE [LARGE SCALE GENOMIC DNA]</scope>
</reference>
<dbReference type="EMBL" id="AMZH03001053">
    <property type="protein sequence ID" value="RRT80822.1"/>
    <property type="molecule type" value="Genomic_DNA"/>
</dbReference>
<protein>
    <submittedName>
        <fullName evidence="1">Uncharacterized protein</fullName>
    </submittedName>
</protein>
<comment type="caution">
    <text evidence="1">The sequence shown here is derived from an EMBL/GenBank/DDBJ whole genome shotgun (WGS) entry which is preliminary data.</text>
</comment>
<name>A0A427AX43_ENSVE</name>
<sequence length="88" mass="10113">MHAVSFRSIFRAPSQNFKILAISNILAHGTSYDHSFMKNAMVINFALVSTAHKKSYEHGFTKKCDDHKLCVKSRFNQFFVNRLGIPKH</sequence>
<gene>
    <name evidence="1" type="ORF">B296_00007395</name>
</gene>
<dbReference type="Proteomes" id="UP000287651">
    <property type="component" value="Unassembled WGS sequence"/>
</dbReference>
<evidence type="ECO:0000313" key="2">
    <source>
        <dbReference type="Proteomes" id="UP000287651"/>
    </source>
</evidence>
<organism evidence="1 2">
    <name type="scientific">Ensete ventricosum</name>
    <name type="common">Abyssinian banana</name>
    <name type="synonym">Musa ensete</name>
    <dbReference type="NCBI Taxonomy" id="4639"/>
    <lineage>
        <taxon>Eukaryota</taxon>
        <taxon>Viridiplantae</taxon>
        <taxon>Streptophyta</taxon>
        <taxon>Embryophyta</taxon>
        <taxon>Tracheophyta</taxon>
        <taxon>Spermatophyta</taxon>
        <taxon>Magnoliopsida</taxon>
        <taxon>Liliopsida</taxon>
        <taxon>Zingiberales</taxon>
        <taxon>Musaceae</taxon>
        <taxon>Ensete</taxon>
    </lineage>
</organism>
<dbReference type="AlphaFoldDB" id="A0A427AX43"/>